<dbReference type="Proteomes" id="UP000192578">
    <property type="component" value="Unassembled WGS sequence"/>
</dbReference>
<proteinExistence type="inferred from homology"/>
<dbReference type="EMBL" id="MTYJ01000109">
    <property type="protein sequence ID" value="OQV14183.1"/>
    <property type="molecule type" value="Genomic_DNA"/>
</dbReference>
<keyword evidence="9 10" id="KW-0807">Transducer</keyword>
<dbReference type="Gene3D" id="1.20.1070.10">
    <property type="entry name" value="Rhodopsin 7-helix transmembrane proteins"/>
    <property type="match status" value="1"/>
</dbReference>
<keyword evidence="2" id="KW-1003">Cell membrane</keyword>
<keyword evidence="4 10" id="KW-1133">Transmembrane helix</keyword>
<dbReference type="Pfam" id="PF00001">
    <property type="entry name" value="7tm_1"/>
    <property type="match status" value="1"/>
</dbReference>
<keyword evidence="7 10" id="KW-0675">Receptor</keyword>
<dbReference type="PANTHER" id="PTHR24241">
    <property type="entry name" value="NEUROPEPTIDE RECEPTOR-RELATED G-PROTEIN COUPLED RECEPTOR"/>
    <property type="match status" value="1"/>
</dbReference>
<comment type="similarity">
    <text evidence="10">Belongs to the G-protein coupled receptor 1 family. Vasopressin/oxytocin receptor subfamily.</text>
</comment>
<evidence type="ECO:0000256" key="9">
    <source>
        <dbReference type="ARBA" id="ARBA00023224"/>
    </source>
</evidence>
<keyword evidence="3 10" id="KW-0812">Transmembrane</keyword>
<dbReference type="GO" id="GO:0042277">
    <property type="term" value="F:peptide binding"/>
    <property type="evidence" value="ECO:0007669"/>
    <property type="project" value="TreeGrafter"/>
</dbReference>
<comment type="caution">
    <text evidence="10">Lacks conserved residue(s) required for the propagation of feature annotation.</text>
</comment>
<evidence type="ECO:0000256" key="5">
    <source>
        <dbReference type="ARBA" id="ARBA00023040"/>
    </source>
</evidence>
<keyword evidence="8 10" id="KW-0325">Glycoprotein</keyword>
<accession>A0A1W0WGC7</accession>
<keyword evidence="6 10" id="KW-0472">Membrane</keyword>
<feature type="transmembrane region" description="Helical" evidence="10">
    <location>
        <begin position="153"/>
        <end position="174"/>
    </location>
</feature>
<protein>
    <submittedName>
        <fullName evidence="12">Vasopressin V1a receptor</fullName>
    </submittedName>
</protein>
<dbReference type="GO" id="GO:0005000">
    <property type="term" value="F:vasopressin receptor activity"/>
    <property type="evidence" value="ECO:0007669"/>
    <property type="project" value="InterPro"/>
</dbReference>
<keyword evidence="13" id="KW-1185">Reference proteome</keyword>
<evidence type="ECO:0000256" key="7">
    <source>
        <dbReference type="ARBA" id="ARBA00023170"/>
    </source>
</evidence>
<evidence type="ECO:0000256" key="3">
    <source>
        <dbReference type="ARBA" id="ARBA00022692"/>
    </source>
</evidence>
<evidence type="ECO:0000256" key="8">
    <source>
        <dbReference type="ARBA" id="ARBA00023180"/>
    </source>
</evidence>
<dbReference type="PROSITE" id="PS50262">
    <property type="entry name" value="G_PROTEIN_RECEP_F1_2"/>
    <property type="match status" value="1"/>
</dbReference>
<dbReference type="PRINTS" id="PR00237">
    <property type="entry name" value="GPCRRHODOPSN"/>
</dbReference>
<comment type="subcellular location">
    <subcellularLocation>
        <location evidence="1 10">Cell membrane</location>
        <topology evidence="1 10">Multi-pass membrane protein</topology>
    </subcellularLocation>
</comment>
<evidence type="ECO:0000256" key="4">
    <source>
        <dbReference type="ARBA" id="ARBA00022989"/>
    </source>
</evidence>
<reference evidence="13" key="1">
    <citation type="submission" date="2017-01" db="EMBL/GenBank/DDBJ databases">
        <title>Comparative genomics of anhydrobiosis in the tardigrade Hypsibius dujardini.</title>
        <authorList>
            <person name="Yoshida Y."/>
            <person name="Koutsovoulos G."/>
            <person name="Laetsch D."/>
            <person name="Stevens L."/>
            <person name="Kumar S."/>
            <person name="Horikawa D."/>
            <person name="Ishino K."/>
            <person name="Komine S."/>
            <person name="Tomita M."/>
            <person name="Blaxter M."/>
            <person name="Arakawa K."/>
        </authorList>
    </citation>
    <scope>NUCLEOTIDE SEQUENCE [LARGE SCALE GENOMIC DNA]</scope>
    <source>
        <strain evidence="13">Z151</strain>
    </source>
</reference>
<evidence type="ECO:0000313" key="13">
    <source>
        <dbReference type="Proteomes" id="UP000192578"/>
    </source>
</evidence>
<dbReference type="AlphaFoldDB" id="A0A1W0WGC7"/>
<evidence type="ECO:0000256" key="1">
    <source>
        <dbReference type="ARBA" id="ARBA00004651"/>
    </source>
</evidence>
<name>A0A1W0WGC7_HYPEX</name>
<dbReference type="InterPro" id="IPR000276">
    <property type="entry name" value="GPCR_Rhodpsn"/>
</dbReference>
<feature type="transmembrane region" description="Helical" evidence="10">
    <location>
        <begin position="41"/>
        <end position="63"/>
    </location>
</feature>
<evidence type="ECO:0000313" key="12">
    <source>
        <dbReference type="EMBL" id="OQV14183.1"/>
    </source>
</evidence>
<organism evidence="12 13">
    <name type="scientific">Hypsibius exemplaris</name>
    <name type="common">Freshwater tardigrade</name>
    <dbReference type="NCBI Taxonomy" id="2072580"/>
    <lineage>
        <taxon>Eukaryota</taxon>
        <taxon>Metazoa</taxon>
        <taxon>Ecdysozoa</taxon>
        <taxon>Tardigrada</taxon>
        <taxon>Eutardigrada</taxon>
        <taxon>Parachela</taxon>
        <taxon>Hypsibioidea</taxon>
        <taxon>Hypsibiidae</taxon>
        <taxon>Hypsibius</taxon>
    </lineage>
</organism>
<feature type="transmembrane region" description="Helical" evidence="10">
    <location>
        <begin position="72"/>
        <end position="91"/>
    </location>
</feature>
<comment type="caution">
    <text evidence="12">The sequence shown here is derived from an EMBL/GenBank/DDBJ whole genome shotgun (WGS) entry which is preliminary data.</text>
</comment>
<dbReference type="GO" id="GO:0032870">
    <property type="term" value="P:cellular response to hormone stimulus"/>
    <property type="evidence" value="ECO:0007669"/>
    <property type="project" value="TreeGrafter"/>
</dbReference>
<keyword evidence="5 10" id="KW-0297">G-protein coupled receptor</keyword>
<dbReference type="PRINTS" id="PR00896">
    <property type="entry name" value="VASOPRESSINR"/>
</dbReference>
<sequence length="206" mass="23584">MAAAFNVSSSTLSPSSGQQPFLNYTPFEDKRDEDLAKVEIGILGTVFALALLGNVAVLSVLLWRRKKVTRMYFFIFHLSLSDLVVAFFNIFPQMVWDITWRFQGNDLGCKIVKFLQVFALYLSTWVLVMMAIDRYQAICQPLNAYNWRAKRCTMMIAYAWILSGLCSLPQIFIFSQMEIMEGSGVYDCWATFIEPWGSKAYGKLNI</sequence>
<evidence type="ECO:0000259" key="11">
    <source>
        <dbReference type="PROSITE" id="PS50262"/>
    </source>
</evidence>
<evidence type="ECO:0000256" key="10">
    <source>
        <dbReference type="RuleBase" id="RU046427"/>
    </source>
</evidence>
<feature type="domain" description="G-protein coupled receptors family 1 profile" evidence="11">
    <location>
        <begin position="53"/>
        <end position="206"/>
    </location>
</feature>
<dbReference type="InterPro" id="IPR017452">
    <property type="entry name" value="GPCR_Rhodpsn_7TM"/>
</dbReference>
<dbReference type="PROSITE" id="PS00237">
    <property type="entry name" value="G_PROTEIN_RECEP_F1_1"/>
    <property type="match status" value="1"/>
</dbReference>
<dbReference type="GO" id="GO:0005886">
    <property type="term" value="C:plasma membrane"/>
    <property type="evidence" value="ECO:0007669"/>
    <property type="project" value="UniProtKB-SubCell"/>
</dbReference>
<dbReference type="OrthoDB" id="6435638at2759"/>
<gene>
    <name evidence="12" type="ORF">BV898_11654</name>
</gene>
<feature type="transmembrane region" description="Helical" evidence="10">
    <location>
        <begin position="111"/>
        <end position="132"/>
    </location>
</feature>
<evidence type="ECO:0000256" key="2">
    <source>
        <dbReference type="ARBA" id="ARBA00022475"/>
    </source>
</evidence>
<dbReference type="InterPro" id="IPR001817">
    <property type="entry name" value="Vasoprsn_rcpt"/>
</dbReference>
<dbReference type="SUPFAM" id="SSF81321">
    <property type="entry name" value="Family A G protein-coupled receptor-like"/>
    <property type="match status" value="1"/>
</dbReference>
<dbReference type="PANTHER" id="PTHR24241:SF161">
    <property type="entry name" value="G-PROTEIN COUPLED RECEPTORS FAMILY 1 PROFILE DOMAIN-CONTAINING PROTEIN"/>
    <property type="match status" value="1"/>
</dbReference>
<evidence type="ECO:0000256" key="6">
    <source>
        <dbReference type="ARBA" id="ARBA00023136"/>
    </source>
</evidence>